<feature type="coiled-coil region" evidence="1">
    <location>
        <begin position="9"/>
        <end position="80"/>
    </location>
</feature>
<reference evidence="3 4" key="1">
    <citation type="submission" date="2015-09" db="EMBL/GenBank/DDBJ databases">
        <title>Draft genome of the scarab beetle Oryctes borbonicus.</title>
        <authorList>
            <person name="Meyer J.M."/>
            <person name="Markov G.V."/>
            <person name="Baskaran P."/>
            <person name="Herrmann M."/>
            <person name="Sommer R.J."/>
            <person name="Roedelsperger C."/>
        </authorList>
    </citation>
    <scope>NUCLEOTIDE SEQUENCE [LARGE SCALE GENOMIC DNA]</scope>
    <source>
        <strain evidence="3">OB123</strain>
        <tissue evidence="3">Whole animal</tissue>
    </source>
</reference>
<evidence type="ECO:0000313" key="3">
    <source>
        <dbReference type="EMBL" id="KRT80600.1"/>
    </source>
</evidence>
<dbReference type="Proteomes" id="UP000051574">
    <property type="component" value="Unassembled WGS sequence"/>
</dbReference>
<evidence type="ECO:0000259" key="2">
    <source>
        <dbReference type="PROSITE" id="PS50853"/>
    </source>
</evidence>
<keyword evidence="4" id="KW-1185">Reference proteome</keyword>
<dbReference type="Gene3D" id="2.60.40.10">
    <property type="entry name" value="Immunoglobulins"/>
    <property type="match status" value="1"/>
</dbReference>
<dbReference type="InterPro" id="IPR003961">
    <property type="entry name" value="FN3_dom"/>
</dbReference>
<dbReference type="PROSITE" id="PS50853">
    <property type="entry name" value="FN3"/>
    <property type="match status" value="1"/>
</dbReference>
<evidence type="ECO:0000313" key="4">
    <source>
        <dbReference type="Proteomes" id="UP000051574"/>
    </source>
</evidence>
<dbReference type="AlphaFoldDB" id="A0A0T6AZU1"/>
<feature type="domain" description="Fibronectin type-III" evidence="2">
    <location>
        <begin position="169"/>
        <end position="267"/>
    </location>
</feature>
<gene>
    <name evidence="3" type="ORF">AMK59_5687</name>
</gene>
<name>A0A0T6AZU1_9SCAR</name>
<dbReference type="EMBL" id="LJIG01016438">
    <property type="protein sequence ID" value="KRT80600.1"/>
    <property type="molecule type" value="Genomic_DNA"/>
</dbReference>
<proteinExistence type="predicted"/>
<dbReference type="InterPro" id="IPR013783">
    <property type="entry name" value="Ig-like_fold"/>
</dbReference>
<accession>A0A0T6AZU1</accession>
<dbReference type="OrthoDB" id="9984427at2759"/>
<organism evidence="3 4">
    <name type="scientific">Oryctes borbonicus</name>
    <dbReference type="NCBI Taxonomy" id="1629725"/>
    <lineage>
        <taxon>Eukaryota</taxon>
        <taxon>Metazoa</taxon>
        <taxon>Ecdysozoa</taxon>
        <taxon>Arthropoda</taxon>
        <taxon>Hexapoda</taxon>
        <taxon>Insecta</taxon>
        <taxon>Pterygota</taxon>
        <taxon>Neoptera</taxon>
        <taxon>Endopterygota</taxon>
        <taxon>Coleoptera</taxon>
        <taxon>Polyphaga</taxon>
        <taxon>Scarabaeiformia</taxon>
        <taxon>Scarabaeidae</taxon>
        <taxon>Dynastinae</taxon>
        <taxon>Oryctes</taxon>
    </lineage>
</organism>
<dbReference type="SUPFAM" id="SSF49265">
    <property type="entry name" value="Fibronectin type III"/>
    <property type="match status" value="1"/>
</dbReference>
<protein>
    <recommendedName>
        <fullName evidence="2">Fibronectin type-III domain-containing protein</fullName>
    </recommendedName>
</protein>
<comment type="caution">
    <text evidence="3">The sequence shown here is derived from an EMBL/GenBank/DDBJ whole genome shotgun (WGS) entry which is preliminary data.</text>
</comment>
<keyword evidence="1" id="KW-0175">Coiled coil</keyword>
<evidence type="ECO:0000256" key="1">
    <source>
        <dbReference type="SAM" id="Coils"/>
    </source>
</evidence>
<sequence length="422" mass="48408">MMELNKQEITESVNAAQDYIQALKELENEVKSAEKQIETSACEAEKLIKESFSNLLQDIKQTLENRQQILLQQIHKVRDKSLNPLRDCRNVILTKIDNTQEFKDLASNAIKDSRLYNAAAFERNMSALGSLPEVPQLKEVPYISYQYESAVYKDIVDSCKTLGSVQSIAPVQIAWLIEKPGSILVEFMSVEQEDKLTDIQEFRLQKAYLNDGGIFYQDCYIGPESQYLVRDLQINQHYLFRVCCKFEGSSTWSSWSIPQSAKTTIKPYNWKENSSYILRNENRIAKPSDECTGILYSNGPQFQVGYSIEFVFLECDAKLEKTFIGLSFHCSMFTLEALMNDSFLIEATGDVYVNGIKKSTRLPEMHVGSKVCFTCELLNESKILMNVECDGKQVTYDWSMSSDDKMYFLANFNSSKWKVMVE</sequence>
<dbReference type="InterPro" id="IPR036116">
    <property type="entry name" value="FN3_sf"/>
</dbReference>